<comment type="caution">
    <text evidence="2">The sequence shown here is derived from an EMBL/GenBank/DDBJ whole genome shotgun (WGS) entry which is preliminary data.</text>
</comment>
<name>A0ABR9H9M7_9BACT</name>
<dbReference type="Proteomes" id="UP000639010">
    <property type="component" value="Unassembled WGS sequence"/>
</dbReference>
<evidence type="ECO:0000313" key="3">
    <source>
        <dbReference type="Proteomes" id="UP000639010"/>
    </source>
</evidence>
<keyword evidence="1" id="KW-1133">Transmembrane helix</keyword>
<keyword evidence="1" id="KW-0812">Transmembrane</keyword>
<organism evidence="2 3">
    <name type="scientific">Desulfomicrobium macestii</name>
    <dbReference type="NCBI Taxonomy" id="90731"/>
    <lineage>
        <taxon>Bacteria</taxon>
        <taxon>Pseudomonadati</taxon>
        <taxon>Thermodesulfobacteriota</taxon>
        <taxon>Desulfovibrionia</taxon>
        <taxon>Desulfovibrionales</taxon>
        <taxon>Desulfomicrobiaceae</taxon>
        <taxon>Desulfomicrobium</taxon>
    </lineage>
</organism>
<dbReference type="EMBL" id="JADBGG010000069">
    <property type="protein sequence ID" value="MBE1427398.1"/>
    <property type="molecule type" value="Genomic_DNA"/>
</dbReference>
<keyword evidence="1" id="KW-0472">Membrane</keyword>
<protein>
    <submittedName>
        <fullName evidence="2">Uncharacterized protein</fullName>
    </submittedName>
</protein>
<gene>
    <name evidence="2" type="ORF">H4684_004092</name>
</gene>
<keyword evidence="3" id="KW-1185">Reference proteome</keyword>
<accession>A0ABR9H9M7</accession>
<evidence type="ECO:0000256" key="1">
    <source>
        <dbReference type="SAM" id="Phobius"/>
    </source>
</evidence>
<evidence type="ECO:0000313" key="2">
    <source>
        <dbReference type="EMBL" id="MBE1427398.1"/>
    </source>
</evidence>
<sequence>MFWLVASSATMGWMTLNPVVFVFLKALKRSRVSP</sequence>
<feature type="transmembrane region" description="Helical" evidence="1">
    <location>
        <begin position="6"/>
        <end position="27"/>
    </location>
</feature>
<reference evidence="2 3" key="1">
    <citation type="submission" date="2020-10" db="EMBL/GenBank/DDBJ databases">
        <title>Genomic Encyclopedia of Type Strains, Phase IV (KMG-IV): sequencing the most valuable type-strain genomes for metagenomic binning, comparative biology and taxonomic classification.</title>
        <authorList>
            <person name="Goeker M."/>
        </authorList>
    </citation>
    <scope>NUCLEOTIDE SEQUENCE [LARGE SCALE GENOMIC DNA]</scope>
    <source>
        <strain evidence="2 3">DSM 4194</strain>
    </source>
</reference>
<proteinExistence type="predicted"/>